<dbReference type="SUPFAM" id="SSF54631">
    <property type="entry name" value="CBS-domain pair"/>
    <property type="match status" value="1"/>
</dbReference>
<keyword evidence="6" id="KW-1185">Reference proteome</keyword>
<dbReference type="Gene3D" id="3.10.580.10">
    <property type="entry name" value="CBS-domain"/>
    <property type="match status" value="1"/>
</dbReference>
<dbReference type="PANTHER" id="PTHR43080:SF2">
    <property type="entry name" value="CBS DOMAIN-CONTAINING PROTEIN"/>
    <property type="match status" value="1"/>
</dbReference>
<dbReference type="Gene3D" id="3.40.250.10">
    <property type="entry name" value="Rhodanese-like domain"/>
    <property type="match status" value="1"/>
</dbReference>
<feature type="domain" description="Rhodanese" evidence="3">
    <location>
        <begin position="15"/>
        <end position="106"/>
    </location>
</feature>
<dbReference type="OrthoDB" id="9802991at2"/>
<dbReference type="SMART" id="SM00450">
    <property type="entry name" value="RHOD"/>
    <property type="match status" value="1"/>
</dbReference>
<dbReference type="Pfam" id="PF00581">
    <property type="entry name" value="Rhodanese"/>
    <property type="match status" value="1"/>
</dbReference>
<dbReference type="GO" id="GO:0004792">
    <property type="term" value="F:thiosulfate-cyanide sulfurtransferase activity"/>
    <property type="evidence" value="ECO:0007669"/>
    <property type="project" value="InterPro"/>
</dbReference>
<dbReference type="InterPro" id="IPR036873">
    <property type="entry name" value="Rhodanese-like_dom_sf"/>
</dbReference>
<name>A0A3A4A4K8_9ACTN</name>
<reference evidence="5 6" key="1">
    <citation type="submission" date="2018-09" db="EMBL/GenBank/DDBJ databases">
        <title>YIM 75507 draft genome.</title>
        <authorList>
            <person name="Tang S."/>
            <person name="Feng Y."/>
        </authorList>
    </citation>
    <scope>NUCLEOTIDE SEQUENCE [LARGE SCALE GENOMIC DNA]</scope>
    <source>
        <strain evidence="5 6">YIM 75507</strain>
    </source>
</reference>
<evidence type="ECO:0000313" key="5">
    <source>
        <dbReference type="EMBL" id="RJL22721.1"/>
    </source>
</evidence>
<sequence>MVQVIDHEGVRELAGTRGAALVEVLPRAEYDWAHLPGAVNIPLGELDAAAADRLDRSRPVVVYCHDLLCDMSPRGAARLRALGFGEVYDYRLSKMDWLAAGLPYEGHARLVAGVARRDPVVASPGDPLDEVASRALEDAAGVAVVVDGEGVVQGLVGEEEVAGARPGATAGDVMRLGVLTVRPSEELDSALRRMERKGLKELVVSGVDGRLTGILVAGAVRSPGWESDNP</sequence>
<evidence type="ECO:0000259" key="3">
    <source>
        <dbReference type="PROSITE" id="PS50206"/>
    </source>
</evidence>
<keyword evidence="1 2" id="KW-0129">CBS domain</keyword>
<dbReference type="Pfam" id="PF00571">
    <property type="entry name" value="CBS"/>
    <property type="match status" value="2"/>
</dbReference>
<dbReference type="InterPro" id="IPR051257">
    <property type="entry name" value="Diverse_CBS-Domain"/>
</dbReference>
<dbReference type="EMBL" id="QZEY01000021">
    <property type="protein sequence ID" value="RJL22721.1"/>
    <property type="molecule type" value="Genomic_DNA"/>
</dbReference>
<dbReference type="SUPFAM" id="SSF52821">
    <property type="entry name" value="Rhodanese/Cell cycle control phosphatase"/>
    <property type="match status" value="1"/>
</dbReference>
<protein>
    <submittedName>
        <fullName evidence="5">CBS domain-containing protein</fullName>
    </submittedName>
</protein>
<dbReference type="PANTHER" id="PTHR43080">
    <property type="entry name" value="CBS DOMAIN-CONTAINING PROTEIN CBSX3, MITOCHONDRIAL"/>
    <property type="match status" value="1"/>
</dbReference>
<dbReference type="PROSITE" id="PS50206">
    <property type="entry name" value="RHODANESE_3"/>
    <property type="match status" value="1"/>
</dbReference>
<evidence type="ECO:0000259" key="4">
    <source>
        <dbReference type="PROSITE" id="PS51371"/>
    </source>
</evidence>
<evidence type="ECO:0000256" key="1">
    <source>
        <dbReference type="ARBA" id="ARBA00023122"/>
    </source>
</evidence>
<dbReference type="RefSeq" id="WP_119930813.1">
    <property type="nucleotide sequence ID" value="NZ_QZEY01000021.1"/>
</dbReference>
<accession>A0A3A4A4K8</accession>
<evidence type="ECO:0000313" key="6">
    <source>
        <dbReference type="Proteomes" id="UP000265768"/>
    </source>
</evidence>
<dbReference type="AlphaFoldDB" id="A0A3A4A4K8"/>
<dbReference type="InterPro" id="IPR001763">
    <property type="entry name" value="Rhodanese-like_dom"/>
</dbReference>
<dbReference type="Proteomes" id="UP000265768">
    <property type="component" value="Unassembled WGS sequence"/>
</dbReference>
<dbReference type="CDD" id="cd00158">
    <property type="entry name" value="RHOD"/>
    <property type="match status" value="1"/>
</dbReference>
<gene>
    <name evidence="5" type="ORF">D5H75_34580</name>
</gene>
<evidence type="ECO:0000256" key="2">
    <source>
        <dbReference type="PROSITE-ProRule" id="PRU00703"/>
    </source>
</evidence>
<feature type="domain" description="CBS" evidence="4">
    <location>
        <begin position="115"/>
        <end position="173"/>
    </location>
</feature>
<dbReference type="InterPro" id="IPR001307">
    <property type="entry name" value="Thiosulphate_STrfase_CS"/>
</dbReference>
<dbReference type="PROSITE" id="PS00380">
    <property type="entry name" value="RHODANESE_1"/>
    <property type="match status" value="1"/>
</dbReference>
<dbReference type="PROSITE" id="PS51371">
    <property type="entry name" value="CBS"/>
    <property type="match status" value="1"/>
</dbReference>
<comment type="caution">
    <text evidence="5">The sequence shown here is derived from an EMBL/GenBank/DDBJ whole genome shotgun (WGS) entry which is preliminary data.</text>
</comment>
<dbReference type="CDD" id="cd02205">
    <property type="entry name" value="CBS_pair_SF"/>
    <property type="match status" value="1"/>
</dbReference>
<dbReference type="InterPro" id="IPR046342">
    <property type="entry name" value="CBS_dom_sf"/>
</dbReference>
<proteinExistence type="predicted"/>
<organism evidence="5 6">
    <name type="scientific">Bailinhaonella thermotolerans</name>
    <dbReference type="NCBI Taxonomy" id="1070861"/>
    <lineage>
        <taxon>Bacteria</taxon>
        <taxon>Bacillati</taxon>
        <taxon>Actinomycetota</taxon>
        <taxon>Actinomycetes</taxon>
        <taxon>Streptosporangiales</taxon>
        <taxon>Streptosporangiaceae</taxon>
        <taxon>Bailinhaonella</taxon>
    </lineage>
</organism>
<dbReference type="InterPro" id="IPR000644">
    <property type="entry name" value="CBS_dom"/>
</dbReference>